<proteinExistence type="predicted"/>
<gene>
    <name evidence="2" type="ORF">S01H1_43657</name>
</gene>
<dbReference type="InterPro" id="IPR051673">
    <property type="entry name" value="SSDNA_exonuclease_RecJ"/>
</dbReference>
<dbReference type="GO" id="GO:0004527">
    <property type="term" value="F:exonuclease activity"/>
    <property type="evidence" value="ECO:0007669"/>
    <property type="project" value="UniProtKB-KW"/>
</dbReference>
<protein>
    <recommendedName>
        <fullName evidence="1">DDH domain-containing protein</fullName>
    </recommendedName>
</protein>
<name>X0VLG4_9ZZZZ</name>
<reference evidence="2" key="1">
    <citation type="journal article" date="2014" name="Front. Microbiol.">
        <title>High frequency of phylogenetically diverse reductive dehalogenase-homologous genes in deep subseafloor sedimentary metagenomes.</title>
        <authorList>
            <person name="Kawai M."/>
            <person name="Futagami T."/>
            <person name="Toyoda A."/>
            <person name="Takaki Y."/>
            <person name="Nishi S."/>
            <person name="Hori S."/>
            <person name="Arai W."/>
            <person name="Tsubouchi T."/>
            <person name="Morono Y."/>
            <person name="Uchiyama I."/>
            <person name="Ito T."/>
            <person name="Fujiyama A."/>
            <person name="Inagaki F."/>
            <person name="Takami H."/>
        </authorList>
    </citation>
    <scope>NUCLEOTIDE SEQUENCE</scope>
    <source>
        <strain evidence="2">Expedition CK06-06</strain>
    </source>
</reference>
<dbReference type="InterPro" id="IPR038763">
    <property type="entry name" value="DHH_sf"/>
</dbReference>
<dbReference type="PANTHER" id="PTHR30255">
    <property type="entry name" value="SINGLE-STRANDED-DNA-SPECIFIC EXONUCLEASE RECJ"/>
    <property type="match status" value="1"/>
</dbReference>
<comment type="caution">
    <text evidence="2">The sequence shown here is derived from an EMBL/GenBank/DDBJ whole genome shotgun (WGS) entry which is preliminary data.</text>
</comment>
<accession>X0VLG4</accession>
<organism evidence="2">
    <name type="scientific">marine sediment metagenome</name>
    <dbReference type="NCBI Taxonomy" id="412755"/>
    <lineage>
        <taxon>unclassified sequences</taxon>
        <taxon>metagenomes</taxon>
        <taxon>ecological metagenomes</taxon>
    </lineage>
</organism>
<dbReference type="EMBL" id="BARS01027820">
    <property type="protein sequence ID" value="GAG01386.1"/>
    <property type="molecule type" value="Genomic_DNA"/>
</dbReference>
<evidence type="ECO:0000313" key="2">
    <source>
        <dbReference type="EMBL" id="GAG01386.1"/>
    </source>
</evidence>
<feature type="domain" description="DDH" evidence="1">
    <location>
        <begin position="66"/>
        <end position="196"/>
    </location>
</feature>
<dbReference type="SUPFAM" id="SSF64182">
    <property type="entry name" value="DHH phosphoesterases"/>
    <property type="match status" value="1"/>
</dbReference>
<dbReference type="PANTHER" id="PTHR30255:SF2">
    <property type="entry name" value="SINGLE-STRANDED-DNA-SPECIFIC EXONUCLEASE RECJ"/>
    <property type="match status" value="1"/>
</dbReference>
<dbReference type="Pfam" id="PF01368">
    <property type="entry name" value="DHH"/>
    <property type="match status" value="1"/>
</dbReference>
<dbReference type="InterPro" id="IPR001667">
    <property type="entry name" value="DDH_dom"/>
</dbReference>
<feature type="non-terminal residue" evidence="2">
    <location>
        <position position="237"/>
    </location>
</feature>
<evidence type="ECO:0000259" key="1">
    <source>
        <dbReference type="Pfam" id="PF01368"/>
    </source>
</evidence>
<dbReference type="AlphaFoldDB" id="X0VLG4"/>
<sequence>MDKGKIDIEFDSLSQHIKNFLLKREVTDQVSLERLLNPSFDYLRKVDETLIKVTEKIEEVISKGKNILIWGDEDMDGISACFLMKKTMERLSGDYIETYIPKRRSEGYGLSKKGIKLAMEKGIDVIITVDSGISSFEEIEILLKNGLDVIITDHHEPKEELPKGLILNPKLGSFGYKYLSGAGVAFKLADALFFHLKDKATEEWVMDLPEIPILAAIGTISDKVPQLDENRILLNEG</sequence>
<dbReference type="Gene3D" id="3.90.1640.30">
    <property type="match status" value="1"/>
</dbReference>